<gene>
    <name evidence="3" type="ORF">IV203_026684</name>
</gene>
<dbReference type="Proteomes" id="UP000693970">
    <property type="component" value="Unassembled WGS sequence"/>
</dbReference>
<keyword evidence="4" id="KW-1185">Reference proteome</keyword>
<dbReference type="EMBL" id="JAGRRH010000010">
    <property type="protein sequence ID" value="KAG7363324.1"/>
    <property type="molecule type" value="Genomic_DNA"/>
</dbReference>
<comment type="caution">
    <text evidence="3">The sequence shown here is derived from an EMBL/GenBank/DDBJ whole genome shotgun (WGS) entry which is preliminary data.</text>
</comment>
<organism evidence="3 4">
    <name type="scientific">Nitzschia inconspicua</name>
    <dbReference type="NCBI Taxonomy" id="303405"/>
    <lineage>
        <taxon>Eukaryota</taxon>
        <taxon>Sar</taxon>
        <taxon>Stramenopiles</taxon>
        <taxon>Ochrophyta</taxon>
        <taxon>Bacillariophyta</taxon>
        <taxon>Bacillariophyceae</taxon>
        <taxon>Bacillariophycidae</taxon>
        <taxon>Bacillariales</taxon>
        <taxon>Bacillariaceae</taxon>
        <taxon>Nitzschia</taxon>
    </lineage>
</organism>
<dbReference type="NCBIfam" id="TIGR00756">
    <property type="entry name" value="PPR"/>
    <property type="match status" value="1"/>
</dbReference>
<dbReference type="OrthoDB" id="185373at2759"/>
<dbReference type="AlphaFoldDB" id="A0A9K3LK73"/>
<evidence type="ECO:0000313" key="4">
    <source>
        <dbReference type="Proteomes" id="UP000693970"/>
    </source>
</evidence>
<reference evidence="3" key="2">
    <citation type="submission" date="2021-04" db="EMBL/GenBank/DDBJ databases">
        <authorList>
            <person name="Podell S."/>
        </authorList>
    </citation>
    <scope>NUCLEOTIDE SEQUENCE</scope>
    <source>
        <strain evidence="3">Hildebrandi</strain>
    </source>
</reference>
<dbReference type="PANTHER" id="PTHR46128">
    <property type="entry name" value="MITOCHONDRIAL GROUP I INTRON SPLICING FACTOR CCM1"/>
    <property type="match status" value="1"/>
</dbReference>
<dbReference type="Pfam" id="PF13812">
    <property type="entry name" value="PPR_3"/>
    <property type="match status" value="1"/>
</dbReference>
<evidence type="ECO:0000256" key="1">
    <source>
        <dbReference type="ARBA" id="ARBA00007626"/>
    </source>
</evidence>
<accession>A0A9K3LK73</accession>
<evidence type="ECO:0000256" key="2">
    <source>
        <dbReference type="PROSITE-ProRule" id="PRU00708"/>
    </source>
</evidence>
<proteinExistence type="inferred from homology"/>
<dbReference type="PANTHER" id="PTHR46128:SF329">
    <property type="entry name" value="MITOCHONDRIAL GROUP I INTRON SPLICING FACTOR DMR1"/>
    <property type="match status" value="1"/>
</dbReference>
<sequence length="781" mass="88722">MSASVPARNVGRRLLSICGHRHAVAAAEHHSSHMNPWIPSSEYLNMSINDRRLSLVPEKSRFFATLEQTRIKEKNISSRNKEYLSSSASSSSKANLRNQTTDWSELPVGSWSLKDISKGRFLIRQWSDIEVSHSERAFQQTKILHRWLQEFQSTNTKCFEYDDESALVELREILHRCLDSWRNVNRTRGREMDAYQEAVRSLELFEKAARNRFPDHQNPANAKTYSMCINVIARYPEYETSCQDIISIYGRCTERDLQMYNVCVMALAKCSAVHQEAPFLAEEVFRDVQFSKGNNNTEKNCLFADSDTFAALLHAWANASRIRPDGAQRCEAILKQMITSHVHLVNTTCFNIVIDAWARQGFWKEAEAVLWEMFGLYQQHRRENLRPNVVSFNSTIHACAKSKNRNDSEEAAVKAEELLEQMLALECNPTMETLTNVMQAFLRTSNPGPKLQSMLDTLEDRYAKGCILVAPEKVCYLLAIQAWGQTAKYGPQSDRSSVSAENAERLFRRMQKIASTDPSRSDLDPCVVVYTALIDCWAKTKSVDAPDHVLRLFEEMCSTSQQTHTSHITPSNVTVNVVVNALCQHGRTDKACELLQRLNDDRQADLKAYHTILRAYAASGREDAAKRALLLLHEIEESLWLDPTAETYSLVLMSLGNSLASDAAIQAEDFFWRLIHEKRSPSNSNVRLVNGVLRAWAKSSQGGAAERAEQFLERVINHPVDGAPDAITHLHLIQAWARSGRRNAKRKAEYHLERIISLTSEEPNRAVVERAHAAIAKIRSR</sequence>
<dbReference type="Pfam" id="PF01535">
    <property type="entry name" value="PPR"/>
    <property type="match status" value="1"/>
</dbReference>
<dbReference type="Pfam" id="PF12854">
    <property type="entry name" value="PPR_1"/>
    <property type="match status" value="1"/>
</dbReference>
<name>A0A9K3LK73_9STRA</name>
<dbReference type="PROSITE" id="PS51375">
    <property type="entry name" value="PPR"/>
    <property type="match status" value="1"/>
</dbReference>
<dbReference type="InterPro" id="IPR050872">
    <property type="entry name" value="PPR_P_subfamily"/>
</dbReference>
<comment type="similarity">
    <text evidence="1">Belongs to the PPR family. P subfamily.</text>
</comment>
<reference evidence="3" key="1">
    <citation type="journal article" date="2021" name="Sci. Rep.">
        <title>Diploid genomic architecture of Nitzschia inconspicua, an elite biomass production diatom.</title>
        <authorList>
            <person name="Oliver A."/>
            <person name="Podell S."/>
            <person name="Pinowska A."/>
            <person name="Traller J.C."/>
            <person name="Smith S.R."/>
            <person name="McClure R."/>
            <person name="Beliaev A."/>
            <person name="Bohutskyi P."/>
            <person name="Hill E.A."/>
            <person name="Rabines A."/>
            <person name="Zheng H."/>
            <person name="Allen L.Z."/>
            <person name="Kuo A."/>
            <person name="Grigoriev I.V."/>
            <person name="Allen A.E."/>
            <person name="Hazlebeck D."/>
            <person name="Allen E.E."/>
        </authorList>
    </citation>
    <scope>NUCLEOTIDE SEQUENCE</scope>
    <source>
        <strain evidence="3">Hildebrandi</strain>
    </source>
</reference>
<feature type="repeat" description="PPR" evidence="2">
    <location>
        <begin position="571"/>
        <end position="601"/>
    </location>
</feature>
<evidence type="ECO:0000313" key="3">
    <source>
        <dbReference type="EMBL" id="KAG7363324.1"/>
    </source>
</evidence>
<dbReference type="InterPro" id="IPR002885">
    <property type="entry name" value="PPR_rpt"/>
</dbReference>
<protein>
    <submittedName>
        <fullName evidence="3">PPR: pentatricopeptide repeat domain containing protein</fullName>
    </submittedName>
</protein>